<evidence type="ECO:0000313" key="1">
    <source>
        <dbReference type="EMBL" id="WXG69612.1"/>
    </source>
</evidence>
<proteinExistence type="predicted"/>
<dbReference type="RefSeq" id="WP_338890492.1">
    <property type="nucleotide sequence ID" value="NZ_CP147846.1"/>
</dbReference>
<dbReference type="Proteomes" id="UP001432000">
    <property type="component" value="Chromosome"/>
</dbReference>
<organism evidence="1 2">
    <name type="scientific">Rhodococcus sovatensis</name>
    <dbReference type="NCBI Taxonomy" id="1805840"/>
    <lineage>
        <taxon>Bacteria</taxon>
        <taxon>Bacillati</taxon>
        <taxon>Actinomycetota</taxon>
        <taxon>Actinomycetes</taxon>
        <taxon>Mycobacteriales</taxon>
        <taxon>Nocardiaceae</taxon>
        <taxon>Rhodococcus</taxon>
    </lineage>
</organism>
<protein>
    <recommendedName>
        <fullName evidence="3">Restriction endonuclease</fullName>
    </recommendedName>
</protein>
<accession>A0ABZ2PL56</accession>
<reference evidence="1 2" key="1">
    <citation type="submission" date="2024-03" db="EMBL/GenBank/DDBJ databases">
        <title>Natural products discovery in diverse microorganisms through a two-stage MS feature dereplication strategy.</title>
        <authorList>
            <person name="Zhang R."/>
        </authorList>
    </citation>
    <scope>NUCLEOTIDE SEQUENCE [LARGE SCALE GENOMIC DNA]</scope>
    <source>
        <strain evidence="1 2">18930</strain>
    </source>
</reference>
<name>A0ABZ2PL56_9NOCA</name>
<sequence>MNDSLGHRKSFFVLWDGSSEGLDPDERQTMIDATTDGKLHDSSWSFGRGYGDPRAGDRIILLRTSKLGGVVASAVISKDGVVMDDHWTGTEKRTAYIDVAWDVMIGDEDLLTIDELRHAMPDFKFPVLGSGRRIHDPSAASLDNRWGQHVDELGRRSQNPWLGGRPQSRQQRVSRRIPLQRKMTPAYDVESFASYRARRAESDLVDRFVAGLRPERLDLSGCQLQVEGVNRPLLVDLLDHTNNVLYKAKASASREAVRMALGHLLDYRRHIETKPSTCMLLPERPADDLIDLLREYSVGCVYEKSNGFEVELKPEVVA</sequence>
<evidence type="ECO:0000313" key="2">
    <source>
        <dbReference type="Proteomes" id="UP001432000"/>
    </source>
</evidence>
<evidence type="ECO:0008006" key="3">
    <source>
        <dbReference type="Google" id="ProtNLM"/>
    </source>
</evidence>
<keyword evidence="2" id="KW-1185">Reference proteome</keyword>
<dbReference type="EMBL" id="CP147846">
    <property type="protein sequence ID" value="WXG69612.1"/>
    <property type="molecule type" value="Genomic_DNA"/>
</dbReference>
<gene>
    <name evidence="1" type="ORF">WDS16_03375</name>
</gene>